<keyword evidence="2" id="KW-1185">Reference proteome</keyword>
<proteinExistence type="predicted"/>
<sequence length="96" mass="11008">MEVHDEMRLSGIWTEGYLVGTSQDIQRSPVDNWRGRRPVYLGGYGEWLSRSEWHAGVWSTDLDSLVVPRGPTHRQHLIGSYADEVLHILRLDVAHS</sequence>
<organism evidence="1 2">
    <name type="scientific">Kipferlia bialata</name>
    <dbReference type="NCBI Taxonomy" id="797122"/>
    <lineage>
        <taxon>Eukaryota</taxon>
        <taxon>Metamonada</taxon>
        <taxon>Carpediemonas-like organisms</taxon>
        <taxon>Kipferlia</taxon>
    </lineage>
</organism>
<evidence type="ECO:0000313" key="1">
    <source>
        <dbReference type="EMBL" id="GCA63782.1"/>
    </source>
</evidence>
<gene>
    <name evidence="1" type="ORF">KIPB_011877</name>
</gene>
<dbReference type="Proteomes" id="UP000265618">
    <property type="component" value="Unassembled WGS sequence"/>
</dbReference>
<evidence type="ECO:0000313" key="2">
    <source>
        <dbReference type="Proteomes" id="UP000265618"/>
    </source>
</evidence>
<name>A0A391P702_9EUKA</name>
<accession>A0A391P702</accession>
<reference evidence="1 2" key="1">
    <citation type="journal article" date="2018" name="PLoS ONE">
        <title>The draft genome of Kipferlia bialata reveals reductive genome evolution in fornicate parasites.</title>
        <authorList>
            <person name="Tanifuji G."/>
            <person name="Takabayashi S."/>
            <person name="Kume K."/>
            <person name="Takagi M."/>
            <person name="Nakayama T."/>
            <person name="Kamikawa R."/>
            <person name="Inagaki Y."/>
            <person name="Hashimoto T."/>
        </authorList>
    </citation>
    <scope>NUCLEOTIDE SEQUENCE [LARGE SCALE GENOMIC DNA]</scope>
    <source>
        <strain evidence="1">NY0173</strain>
    </source>
</reference>
<comment type="caution">
    <text evidence="1">The sequence shown here is derived from an EMBL/GenBank/DDBJ whole genome shotgun (WGS) entry which is preliminary data.</text>
</comment>
<dbReference type="AlphaFoldDB" id="A0A391P702"/>
<protein>
    <submittedName>
        <fullName evidence="1">Uncharacterized protein</fullName>
    </submittedName>
</protein>
<dbReference type="EMBL" id="BDIP01005020">
    <property type="protein sequence ID" value="GCA63782.1"/>
    <property type="molecule type" value="Genomic_DNA"/>
</dbReference>